<dbReference type="InterPro" id="IPR025834">
    <property type="entry name" value="TopoI_C_dom"/>
</dbReference>
<evidence type="ECO:0000256" key="2">
    <source>
        <dbReference type="ARBA" id="ARBA00006645"/>
    </source>
</evidence>
<dbReference type="SUPFAM" id="SSF56741">
    <property type="entry name" value="Eukaryotic DNA topoisomerase I, N-terminal DNA-binding fragment"/>
    <property type="match status" value="1"/>
</dbReference>
<feature type="region of interest" description="Disordered" evidence="9">
    <location>
        <begin position="281"/>
        <end position="484"/>
    </location>
</feature>
<evidence type="ECO:0000313" key="13">
    <source>
        <dbReference type="Proteomes" id="UP001610728"/>
    </source>
</evidence>
<dbReference type="PANTHER" id="PTHR10290">
    <property type="entry name" value="DNA TOPOISOMERASE I"/>
    <property type="match status" value="1"/>
</dbReference>
<feature type="compositionally biased region" description="Basic and acidic residues" evidence="9">
    <location>
        <begin position="455"/>
        <end position="468"/>
    </location>
</feature>
<dbReference type="InterPro" id="IPR011010">
    <property type="entry name" value="DNA_brk_join_enz"/>
</dbReference>
<name>A0ABR4MPE0_9PEZI</name>
<dbReference type="InterPro" id="IPR013499">
    <property type="entry name" value="TopoI_euk"/>
</dbReference>
<feature type="compositionally biased region" description="Acidic residues" evidence="9">
    <location>
        <begin position="469"/>
        <end position="481"/>
    </location>
</feature>
<dbReference type="Pfam" id="PF01028">
    <property type="entry name" value="Topoisom_I"/>
    <property type="match status" value="1"/>
</dbReference>
<feature type="coiled-coil region" evidence="8">
    <location>
        <begin position="1011"/>
        <end position="1073"/>
    </location>
</feature>
<evidence type="ECO:0000256" key="7">
    <source>
        <dbReference type="RuleBase" id="RU365101"/>
    </source>
</evidence>
<dbReference type="PANTHER" id="PTHR10290:SF3">
    <property type="entry name" value="DNA TOPOISOMERASE 1"/>
    <property type="match status" value="1"/>
</dbReference>
<dbReference type="Pfam" id="PF02919">
    <property type="entry name" value="Topoisom_I_N"/>
    <property type="match status" value="1"/>
</dbReference>
<evidence type="ECO:0000256" key="1">
    <source>
        <dbReference type="ARBA" id="ARBA00000213"/>
    </source>
</evidence>
<dbReference type="SUPFAM" id="SSF56349">
    <property type="entry name" value="DNA breaking-rejoining enzymes"/>
    <property type="match status" value="1"/>
</dbReference>
<dbReference type="CDD" id="cd00659">
    <property type="entry name" value="Topo_IB_C"/>
    <property type="match status" value="1"/>
</dbReference>
<keyword evidence="10" id="KW-0472">Membrane</keyword>
<evidence type="ECO:0000256" key="8">
    <source>
        <dbReference type="SAM" id="Coils"/>
    </source>
</evidence>
<dbReference type="Gene3D" id="1.10.132.10">
    <property type="match status" value="1"/>
</dbReference>
<comment type="function">
    <text evidence="7">Releases the supercoiling and torsional tension of DNA introduced during the DNA replication and transcription by transiently cleaving and rejoining one strand of the DNA duplex. Introduces a single-strand break via transesterification at the specific target site 5'-[CT]CCTTp site in duplex DNA. The scissile phosphodiester is attacked by the catalytic tyrosine of the enzyme, resulting in the formation of a DNA-(3'-phosphotyrosyl)-enzyme intermediate and the expulsion of a 5'-OH DNA strand. The free DNA strand then undergoes passage around the unbroken strand thus removing DNA supercoils. Finally, in the religation step, the DNA 5'-OH attacks the covalent intermediate to expel the active-site tyrosine and restore the DNA phosphodiester backbone.</text>
</comment>
<keyword evidence="4 6" id="KW-0238">DNA-binding</keyword>
<dbReference type="Pfam" id="PF14370">
    <property type="entry name" value="Topo_C_assoc"/>
    <property type="match status" value="1"/>
</dbReference>
<comment type="similarity">
    <text evidence="2 6 7">Belongs to the type IB topoisomerase family.</text>
</comment>
<dbReference type="InterPro" id="IPR051062">
    <property type="entry name" value="Topoisomerase_IB"/>
</dbReference>
<dbReference type="GeneID" id="98116321"/>
<dbReference type="InterPro" id="IPR036202">
    <property type="entry name" value="TopoI_DNA-bd_euk_N_sf"/>
</dbReference>
<dbReference type="Proteomes" id="UP001610728">
    <property type="component" value="Unassembled WGS sequence"/>
</dbReference>
<accession>A0ABR4MPE0</accession>
<feature type="compositionally biased region" description="Basic residues" evidence="9">
    <location>
        <begin position="411"/>
        <end position="420"/>
    </location>
</feature>
<feature type="domain" description="DNA topoisomerase I eukaryotic-type" evidence="11">
    <location>
        <begin position="647"/>
        <end position="1099"/>
    </location>
</feature>
<evidence type="ECO:0000256" key="3">
    <source>
        <dbReference type="ARBA" id="ARBA00023029"/>
    </source>
</evidence>
<evidence type="ECO:0000256" key="9">
    <source>
        <dbReference type="SAM" id="MobiDB-lite"/>
    </source>
</evidence>
<dbReference type="EMBL" id="JABSNW010000002">
    <property type="protein sequence ID" value="KAL2890146.1"/>
    <property type="molecule type" value="Genomic_DNA"/>
</dbReference>
<dbReference type="InterPro" id="IPR008336">
    <property type="entry name" value="TopoI_DNA-bd_euk"/>
</dbReference>
<feature type="compositionally biased region" description="Low complexity" evidence="9">
    <location>
        <begin position="437"/>
        <end position="453"/>
    </location>
</feature>
<keyword evidence="8" id="KW-0175">Coiled coil</keyword>
<dbReference type="EC" id="5.6.2.1" evidence="7"/>
<dbReference type="PRINTS" id="PR00416">
    <property type="entry name" value="EUTPISMRASEI"/>
</dbReference>
<protein>
    <recommendedName>
        <fullName evidence="7">DNA topoisomerase I</fullName>
        <ecNumber evidence="7">5.6.2.1</ecNumber>
    </recommendedName>
    <alternativeName>
        <fullName evidence="7">DNA topoisomerase 1</fullName>
    </alternativeName>
</protein>
<dbReference type="SMART" id="SM00435">
    <property type="entry name" value="TOPEUc"/>
    <property type="match status" value="1"/>
</dbReference>
<dbReference type="CDD" id="cd03488">
    <property type="entry name" value="Topoisomer_IB_N_htopoI_like"/>
    <property type="match status" value="1"/>
</dbReference>
<dbReference type="InterPro" id="IPR013030">
    <property type="entry name" value="DNA_topo_DNA_db_N_dom2"/>
</dbReference>
<dbReference type="RefSeq" id="XP_070861326.1">
    <property type="nucleotide sequence ID" value="XM_071006297.1"/>
</dbReference>
<dbReference type="InterPro" id="IPR013034">
    <property type="entry name" value="DNA_topo_DNA_db_N_dom1"/>
</dbReference>
<dbReference type="PROSITE" id="PS52038">
    <property type="entry name" value="TOPO_IB_2"/>
    <property type="match status" value="1"/>
</dbReference>
<comment type="caution">
    <text evidence="12">The sequence shown here is derived from an EMBL/GenBank/DDBJ whole genome shotgun (WGS) entry which is preliminary data.</text>
</comment>
<evidence type="ECO:0000256" key="6">
    <source>
        <dbReference type="PROSITE-ProRule" id="PRU01382"/>
    </source>
</evidence>
<dbReference type="Gene3D" id="1.10.10.41">
    <property type="entry name" value="Yeast DNA topoisomerase - domain 1"/>
    <property type="match status" value="1"/>
</dbReference>
<dbReference type="Gene3D" id="2.170.11.10">
    <property type="entry name" value="DNA Topoisomerase I, domain 2"/>
    <property type="match status" value="1"/>
</dbReference>
<dbReference type="InterPro" id="IPR014711">
    <property type="entry name" value="TopoI_cat_a-hlx-sub_euk"/>
</dbReference>
<keyword evidence="3 6" id="KW-0799">Topoisomerase</keyword>
<feature type="transmembrane region" description="Helical" evidence="10">
    <location>
        <begin position="201"/>
        <end position="218"/>
    </location>
</feature>
<proteinExistence type="inferred from homology"/>
<evidence type="ECO:0000259" key="11">
    <source>
        <dbReference type="SMART" id="SM00435"/>
    </source>
</evidence>
<dbReference type="InterPro" id="IPR013500">
    <property type="entry name" value="TopoI_cat_euk"/>
</dbReference>
<dbReference type="InterPro" id="IPR001631">
    <property type="entry name" value="TopoI"/>
</dbReference>
<comment type="catalytic activity">
    <reaction evidence="1 6 7">
        <text>ATP-independent breakage of single-stranded DNA, followed by passage and rejoining.</text>
        <dbReference type="EC" id="5.6.2.1"/>
    </reaction>
</comment>
<organism evidence="12 13">
    <name type="scientific">Ceratocystis lukuohia</name>
    <dbReference type="NCBI Taxonomy" id="2019550"/>
    <lineage>
        <taxon>Eukaryota</taxon>
        <taxon>Fungi</taxon>
        <taxon>Dikarya</taxon>
        <taxon>Ascomycota</taxon>
        <taxon>Pezizomycotina</taxon>
        <taxon>Sordariomycetes</taxon>
        <taxon>Hypocreomycetidae</taxon>
        <taxon>Microascales</taxon>
        <taxon>Ceratocystidaceae</taxon>
        <taxon>Ceratocystis</taxon>
    </lineage>
</organism>
<dbReference type="InterPro" id="IPR014727">
    <property type="entry name" value="TopoI_cat_a/b-sub_euk"/>
</dbReference>
<feature type="compositionally biased region" description="Low complexity" evidence="9">
    <location>
        <begin position="378"/>
        <end position="391"/>
    </location>
</feature>
<evidence type="ECO:0000313" key="12">
    <source>
        <dbReference type="EMBL" id="KAL2890146.1"/>
    </source>
</evidence>
<keyword evidence="10" id="KW-1133">Transmembrane helix</keyword>
<feature type="transmembrane region" description="Helical" evidence="10">
    <location>
        <begin position="162"/>
        <end position="180"/>
    </location>
</feature>
<gene>
    <name evidence="12" type="ORF">HOO65_020688</name>
</gene>
<keyword evidence="5 6" id="KW-0413">Isomerase</keyword>
<sequence length="1128" mass="128008">MAPSHSEKAPALVPLASVHVPIAQRLRMHKDITDIRRDSLAKTWSGNLPCWDPSASAWVRLLSRYRDDSKYTRSRYRHAIAQRQTTLRSPSRFWGAATMAIQFSISISSASSNKSCIHLSDQQGCLAEPMESLFLDPLWDPQQTHSGAAYHKTKTDRKGKHGSARVLAFFIAFFSVFSFASSPYSSWLRFAGCLFPRRRKLVFIVTITLLALPRQLFICGLHSPSTIAAIITGRLHYKRYTRPALVSSSLWPVVHLYSTTTSKAKAEANVRRTFTSIATKTTTKANTKTRRLGKMSSDLSDDDMPLARAPRTVPTKMDIDSNGIGKRKSRSSLNQVQYKDESDTDDAVPLLQAKRQRKSAVVDSDSDDTPLAKKKSSSKAVSKANGKANGKPNTKAIKKEESDDDVPLSKSKPRKPAAKKTKSESDDDEPIKGRRQSSGASKKSAATSAAKKSAPAKDKANGKPKKEEDVEDEEEEEEEYAWWDATDKADDSIKWTTLEHNGVLFPPEYTPLPKNVKLLYDGKPVDLAVEAEEVAFFFGSMLNSTQNVENPVFQKNFFGDFTAILEKTGGAKDKTGKQVAIKEFEKLDFRKIYEYSQAQNQLRKARSSEQKKAEKAEKDKMEAPFMYCKWDGRKEKVGNFRVEPPSLFRGRGEHPKTGKVKLRVMPEQVTINIGKDAKVPEPPAGHKWKAVQHDNKATWIAMWQENINGAYKYVMLDANSAIKGQSDFKKFEKARELKKHIDRIRRDYTKDLSAKVMADRQRATAMYLIDKLALRAGNEKDTENEAETVGCCSLKFEHITLKEPSTVVFDFLGKDSIRYYDEVPVDRQVFKNMKLFKKPPKTTGDDIFDRLNTTQLNKHLSSYMPGLTAKVFRTYNASFTMAKLLRELKVDNRPVQEKVKLYNDCNRQVAILCNHKRTVGAGHEAQMEKLSDKIKAVVYKRWRMKMMLLDIDTTQKKKKGAAYFKRDEDLSDEWVAEHQVQLVQKMRDDITKKFAKDNEKRAAEKESLLPQSELKTRLQAADELAAKFKKEKQTKKIEAEGKSPTVEKIVANIEKLDTQIANLQLQAEDREGNKEVALSTSKINYIDPRLTVVFSKKFGVPIEKFFSKRLREKFNWAIKSVGDEDWEF</sequence>
<feature type="active site" description="O-(3'-phospho-DNA)-tyrosine intermediate" evidence="6">
    <location>
        <position position="1085"/>
    </location>
</feature>
<dbReference type="InterPro" id="IPR048045">
    <property type="entry name" value="Topoisomer_I_DNA-bd"/>
</dbReference>
<evidence type="ECO:0000256" key="10">
    <source>
        <dbReference type="SAM" id="Phobius"/>
    </source>
</evidence>
<keyword evidence="13" id="KW-1185">Reference proteome</keyword>
<reference evidence="12 13" key="1">
    <citation type="submission" date="2020-05" db="EMBL/GenBank/DDBJ databases">
        <title>Ceratocystis lukuohia genome.</title>
        <authorList>
            <person name="Harrington T.C."/>
            <person name="Kim K."/>
            <person name="Mayers C.G."/>
        </authorList>
    </citation>
    <scope>NUCLEOTIDE SEQUENCE [LARGE SCALE GENOMIC DNA]</scope>
    <source>
        <strain evidence="12 13">C4212</strain>
    </source>
</reference>
<dbReference type="Gene3D" id="3.90.15.10">
    <property type="entry name" value="Topoisomerase I, Chain A, domain 3"/>
    <property type="match status" value="1"/>
</dbReference>
<keyword evidence="10" id="KW-0812">Transmembrane</keyword>
<evidence type="ECO:0000256" key="5">
    <source>
        <dbReference type="ARBA" id="ARBA00023235"/>
    </source>
</evidence>
<evidence type="ECO:0000256" key="4">
    <source>
        <dbReference type="ARBA" id="ARBA00023125"/>
    </source>
</evidence>